<dbReference type="Pfam" id="PF04140">
    <property type="entry name" value="ICMT"/>
    <property type="match status" value="1"/>
</dbReference>
<reference evidence="6" key="1">
    <citation type="journal article" date="2014" name="Front. Microbiol.">
        <title>High frequency of phylogenetically diverse reductive dehalogenase-homologous genes in deep subseafloor sedimentary metagenomes.</title>
        <authorList>
            <person name="Kawai M."/>
            <person name="Futagami T."/>
            <person name="Toyoda A."/>
            <person name="Takaki Y."/>
            <person name="Nishi S."/>
            <person name="Hori S."/>
            <person name="Arai W."/>
            <person name="Tsubouchi T."/>
            <person name="Morono Y."/>
            <person name="Uchiyama I."/>
            <person name="Ito T."/>
            <person name="Fujiyama A."/>
            <person name="Inagaki F."/>
            <person name="Takami H."/>
        </authorList>
    </citation>
    <scope>NUCLEOTIDE SEQUENCE</scope>
    <source>
        <strain evidence="6">Expedition CK06-06</strain>
    </source>
</reference>
<evidence type="ECO:0000256" key="4">
    <source>
        <dbReference type="ARBA" id="ARBA00023136"/>
    </source>
</evidence>
<evidence type="ECO:0000256" key="3">
    <source>
        <dbReference type="ARBA" id="ARBA00022989"/>
    </source>
</evidence>
<feature type="transmembrane region" description="Helical" evidence="5">
    <location>
        <begin position="40"/>
        <end position="63"/>
    </location>
</feature>
<accession>X0V1Y1</accession>
<sequence>MDIMADYGLWQLVIVNSLIILIFAFGFFQPQTKRDWRTFGAFSAFVVALFTEMYGFPLTIYLLSGWLTSRFPEINWFSHNSSHLLQTLLGWSGDAHFSPFHIISDILVLGGLILLAASWKVLYKAQRNYEIARSGPYSKIRHPQYTAFIVIMVGFLVQWPTLPTLLMFPALVWLYIRLARREEKEALAMFGSQYAQYAES</sequence>
<keyword evidence="2 5" id="KW-0812">Transmembrane</keyword>
<feature type="transmembrane region" description="Helical" evidence="5">
    <location>
        <begin position="100"/>
        <end position="123"/>
    </location>
</feature>
<dbReference type="GO" id="GO:0016020">
    <property type="term" value="C:membrane"/>
    <property type="evidence" value="ECO:0007669"/>
    <property type="project" value="UniProtKB-SubCell"/>
</dbReference>
<organism evidence="6">
    <name type="scientific">marine sediment metagenome</name>
    <dbReference type="NCBI Taxonomy" id="412755"/>
    <lineage>
        <taxon>unclassified sequences</taxon>
        <taxon>metagenomes</taxon>
        <taxon>ecological metagenomes</taxon>
    </lineage>
</organism>
<keyword evidence="4 5" id="KW-0472">Membrane</keyword>
<keyword evidence="3 5" id="KW-1133">Transmembrane helix</keyword>
<dbReference type="InterPro" id="IPR007269">
    <property type="entry name" value="ICMT_MeTrfase"/>
</dbReference>
<feature type="transmembrane region" description="Helical" evidence="5">
    <location>
        <begin position="7"/>
        <end position="28"/>
    </location>
</feature>
<dbReference type="GO" id="GO:0004671">
    <property type="term" value="F:protein C-terminal S-isoprenylcysteine carboxyl O-methyltransferase activity"/>
    <property type="evidence" value="ECO:0007669"/>
    <property type="project" value="InterPro"/>
</dbReference>
<dbReference type="Gene3D" id="1.20.120.1630">
    <property type="match status" value="1"/>
</dbReference>
<name>X0V1Y1_9ZZZZ</name>
<proteinExistence type="predicted"/>
<dbReference type="EMBL" id="BARS01026968">
    <property type="protein sequence ID" value="GAG06508.1"/>
    <property type="molecule type" value="Genomic_DNA"/>
</dbReference>
<dbReference type="PANTHER" id="PTHR12714">
    <property type="entry name" value="PROTEIN-S ISOPRENYLCYSTEINE O-METHYLTRANSFERASE"/>
    <property type="match status" value="1"/>
</dbReference>
<dbReference type="AlphaFoldDB" id="X0V1Y1"/>
<gene>
    <name evidence="6" type="ORF">S01H1_42404</name>
</gene>
<evidence type="ECO:0008006" key="7">
    <source>
        <dbReference type="Google" id="ProtNLM"/>
    </source>
</evidence>
<dbReference type="PANTHER" id="PTHR12714:SF9">
    <property type="entry name" value="PROTEIN-S-ISOPRENYLCYSTEINE O-METHYLTRANSFERASE"/>
    <property type="match status" value="1"/>
</dbReference>
<comment type="caution">
    <text evidence="6">The sequence shown here is derived from an EMBL/GenBank/DDBJ whole genome shotgun (WGS) entry which is preliminary data.</text>
</comment>
<feature type="transmembrane region" description="Helical" evidence="5">
    <location>
        <begin position="144"/>
        <end position="176"/>
    </location>
</feature>
<protein>
    <recommendedName>
        <fullName evidence="7">Isoprenylcysteine carboxyl methyltransferase</fullName>
    </recommendedName>
</protein>
<evidence type="ECO:0000256" key="5">
    <source>
        <dbReference type="SAM" id="Phobius"/>
    </source>
</evidence>
<comment type="subcellular location">
    <subcellularLocation>
        <location evidence="1">Membrane</location>
        <topology evidence="1">Multi-pass membrane protein</topology>
    </subcellularLocation>
</comment>
<feature type="non-terminal residue" evidence="6">
    <location>
        <position position="200"/>
    </location>
</feature>
<evidence type="ECO:0000256" key="2">
    <source>
        <dbReference type="ARBA" id="ARBA00022692"/>
    </source>
</evidence>
<evidence type="ECO:0000313" key="6">
    <source>
        <dbReference type="EMBL" id="GAG06508.1"/>
    </source>
</evidence>
<evidence type="ECO:0000256" key="1">
    <source>
        <dbReference type="ARBA" id="ARBA00004141"/>
    </source>
</evidence>